<protein>
    <submittedName>
        <fullName evidence="1">Uncharacterized protein</fullName>
    </submittedName>
</protein>
<sequence>MENSNTTTLFYFGLNVYHFTTRLDVTRLVTHAAASVRPILVRGGRDGKKRKIESPDWGGFEVDNGTKNVIDRMTKIRIKVVIGIGIRRDQN</sequence>
<evidence type="ECO:0000313" key="2">
    <source>
        <dbReference type="Proteomes" id="UP000299102"/>
    </source>
</evidence>
<proteinExistence type="predicted"/>
<name>A0A4C1TA46_EUMVA</name>
<organism evidence="1 2">
    <name type="scientific">Eumeta variegata</name>
    <name type="common">Bagworm moth</name>
    <name type="synonym">Eumeta japonica</name>
    <dbReference type="NCBI Taxonomy" id="151549"/>
    <lineage>
        <taxon>Eukaryota</taxon>
        <taxon>Metazoa</taxon>
        <taxon>Ecdysozoa</taxon>
        <taxon>Arthropoda</taxon>
        <taxon>Hexapoda</taxon>
        <taxon>Insecta</taxon>
        <taxon>Pterygota</taxon>
        <taxon>Neoptera</taxon>
        <taxon>Endopterygota</taxon>
        <taxon>Lepidoptera</taxon>
        <taxon>Glossata</taxon>
        <taxon>Ditrysia</taxon>
        <taxon>Tineoidea</taxon>
        <taxon>Psychidae</taxon>
        <taxon>Oiketicinae</taxon>
        <taxon>Eumeta</taxon>
    </lineage>
</organism>
<dbReference type="EMBL" id="BGZK01000040">
    <property type="protein sequence ID" value="GBP10297.1"/>
    <property type="molecule type" value="Genomic_DNA"/>
</dbReference>
<comment type="caution">
    <text evidence="1">The sequence shown here is derived from an EMBL/GenBank/DDBJ whole genome shotgun (WGS) entry which is preliminary data.</text>
</comment>
<reference evidence="1 2" key="1">
    <citation type="journal article" date="2019" name="Commun. Biol.">
        <title>The bagworm genome reveals a unique fibroin gene that provides high tensile strength.</title>
        <authorList>
            <person name="Kono N."/>
            <person name="Nakamura H."/>
            <person name="Ohtoshi R."/>
            <person name="Tomita M."/>
            <person name="Numata K."/>
            <person name="Arakawa K."/>
        </authorList>
    </citation>
    <scope>NUCLEOTIDE SEQUENCE [LARGE SCALE GENOMIC DNA]</scope>
</reference>
<evidence type="ECO:0000313" key="1">
    <source>
        <dbReference type="EMBL" id="GBP10297.1"/>
    </source>
</evidence>
<dbReference type="AlphaFoldDB" id="A0A4C1TA46"/>
<dbReference type="Proteomes" id="UP000299102">
    <property type="component" value="Unassembled WGS sequence"/>
</dbReference>
<accession>A0A4C1TA46</accession>
<keyword evidence="2" id="KW-1185">Reference proteome</keyword>
<gene>
    <name evidence="1" type="ORF">EVAR_5618_1</name>
</gene>